<evidence type="ECO:0008006" key="5">
    <source>
        <dbReference type="Google" id="ProtNLM"/>
    </source>
</evidence>
<reference evidence="4" key="1">
    <citation type="journal article" date="2019" name="Int. J. Syst. Evol. Microbiol.">
        <title>The Global Catalogue of Microorganisms (GCM) 10K type strain sequencing project: providing services to taxonomists for standard genome sequencing and annotation.</title>
        <authorList>
            <consortium name="The Broad Institute Genomics Platform"/>
            <consortium name="The Broad Institute Genome Sequencing Center for Infectious Disease"/>
            <person name="Wu L."/>
            <person name="Ma J."/>
        </authorList>
    </citation>
    <scope>NUCLEOTIDE SEQUENCE [LARGE SCALE GENOMIC DNA]</scope>
    <source>
        <strain evidence="4">CGMCC 4.7131</strain>
    </source>
</reference>
<feature type="signal peptide" evidence="2">
    <location>
        <begin position="1"/>
        <end position="29"/>
    </location>
</feature>
<keyword evidence="2" id="KW-0732">Signal</keyword>
<dbReference type="RefSeq" id="WP_344559717.1">
    <property type="nucleotide sequence ID" value="NZ_BAAATG010000014.1"/>
</dbReference>
<sequence>MPRSFSGISRVSRLAVFAVVVLTATTACSAQESASTTPDDGYPGAASPPPERPVNGLAKGLALPIEGYLISYPERIAWQRAQQNLWKGCMERFGFKEFDPPPPGIVPDPSFNDANMMRRYGISDAEEASQYGYHLPGGNVEPPVWEPAPGAEVAVFAGSGTELKSGAYQGEKVPEGGCRGEAQRKLGELRYTLAGKVEFASLDESKKDPAVRRAVAAWSSCMKEQGYVTEHPYKAPDLVTSLGSPAPSPEEISLATTDIDCKKKTDLIGIWYAAEKRIQIRRIEENQLALDEERKKNEAVLKTAASVNG</sequence>
<evidence type="ECO:0000313" key="4">
    <source>
        <dbReference type="Proteomes" id="UP001596035"/>
    </source>
</evidence>
<dbReference type="EMBL" id="JBHSKN010000009">
    <property type="protein sequence ID" value="MFC5240301.1"/>
    <property type="molecule type" value="Genomic_DNA"/>
</dbReference>
<dbReference type="PROSITE" id="PS51257">
    <property type="entry name" value="PROKAR_LIPOPROTEIN"/>
    <property type="match status" value="1"/>
</dbReference>
<dbReference type="Proteomes" id="UP001596035">
    <property type="component" value="Unassembled WGS sequence"/>
</dbReference>
<organism evidence="3 4">
    <name type="scientific">Streptomyces atrovirens</name>
    <dbReference type="NCBI Taxonomy" id="285556"/>
    <lineage>
        <taxon>Bacteria</taxon>
        <taxon>Bacillati</taxon>
        <taxon>Actinomycetota</taxon>
        <taxon>Actinomycetes</taxon>
        <taxon>Kitasatosporales</taxon>
        <taxon>Streptomycetaceae</taxon>
        <taxon>Streptomyces</taxon>
    </lineage>
</organism>
<gene>
    <name evidence="3" type="ORF">ACFPWV_10355</name>
</gene>
<evidence type="ECO:0000256" key="2">
    <source>
        <dbReference type="SAM" id="SignalP"/>
    </source>
</evidence>
<feature type="region of interest" description="Disordered" evidence="1">
    <location>
        <begin position="29"/>
        <end position="55"/>
    </location>
</feature>
<accession>A0ABW0DN94</accession>
<proteinExistence type="predicted"/>
<evidence type="ECO:0000256" key="1">
    <source>
        <dbReference type="SAM" id="MobiDB-lite"/>
    </source>
</evidence>
<feature type="compositionally biased region" description="Polar residues" evidence="1">
    <location>
        <begin position="29"/>
        <end position="38"/>
    </location>
</feature>
<protein>
    <recommendedName>
        <fullName evidence="5">Lipoprotein</fullName>
    </recommendedName>
</protein>
<evidence type="ECO:0000313" key="3">
    <source>
        <dbReference type="EMBL" id="MFC5240301.1"/>
    </source>
</evidence>
<keyword evidence="4" id="KW-1185">Reference proteome</keyword>
<feature type="chain" id="PRO_5046321045" description="Lipoprotein" evidence="2">
    <location>
        <begin position="30"/>
        <end position="309"/>
    </location>
</feature>
<name>A0ABW0DN94_9ACTN</name>
<comment type="caution">
    <text evidence="3">The sequence shown here is derived from an EMBL/GenBank/DDBJ whole genome shotgun (WGS) entry which is preliminary data.</text>
</comment>